<evidence type="ECO:0000313" key="2">
    <source>
        <dbReference type="Proteomes" id="UP000253426"/>
    </source>
</evidence>
<keyword evidence="2" id="KW-1185">Reference proteome</keyword>
<dbReference type="Gene3D" id="1.25.40.10">
    <property type="entry name" value="Tetratricopeptide repeat domain"/>
    <property type="match status" value="1"/>
</dbReference>
<dbReference type="OrthoDB" id="188839at2"/>
<gene>
    <name evidence="1" type="ORF">DES53_102390</name>
</gene>
<proteinExistence type="predicted"/>
<dbReference type="AlphaFoldDB" id="A0A366HQS2"/>
<comment type="caution">
    <text evidence="1">The sequence shown here is derived from an EMBL/GenBank/DDBJ whole genome shotgun (WGS) entry which is preliminary data.</text>
</comment>
<name>A0A366HQS2_9BACT</name>
<organism evidence="1 2">
    <name type="scientific">Roseimicrobium gellanilyticum</name>
    <dbReference type="NCBI Taxonomy" id="748857"/>
    <lineage>
        <taxon>Bacteria</taxon>
        <taxon>Pseudomonadati</taxon>
        <taxon>Verrucomicrobiota</taxon>
        <taxon>Verrucomicrobiia</taxon>
        <taxon>Verrucomicrobiales</taxon>
        <taxon>Verrucomicrobiaceae</taxon>
        <taxon>Roseimicrobium</taxon>
    </lineage>
</organism>
<reference evidence="1 2" key="1">
    <citation type="submission" date="2018-06" db="EMBL/GenBank/DDBJ databases">
        <title>Genomic Encyclopedia of Type Strains, Phase IV (KMG-IV): sequencing the most valuable type-strain genomes for metagenomic binning, comparative biology and taxonomic classification.</title>
        <authorList>
            <person name="Goeker M."/>
        </authorList>
    </citation>
    <scope>NUCLEOTIDE SEQUENCE [LARGE SCALE GENOMIC DNA]</scope>
    <source>
        <strain evidence="1 2">DSM 25532</strain>
    </source>
</reference>
<evidence type="ECO:0008006" key="3">
    <source>
        <dbReference type="Google" id="ProtNLM"/>
    </source>
</evidence>
<dbReference type="RefSeq" id="WP_113957560.1">
    <property type="nucleotide sequence ID" value="NZ_QNRR01000002.1"/>
</dbReference>
<protein>
    <recommendedName>
        <fullName evidence="3">Tetratricopeptide repeat protein</fullName>
    </recommendedName>
</protein>
<dbReference type="EMBL" id="QNRR01000002">
    <property type="protein sequence ID" value="RBP46005.1"/>
    <property type="molecule type" value="Genomic_DNA"/>
</dbReference>
<dbReference type="InterPro" id="IPR011990">
    <property type="entry name" value="TPR-like_helical_dom_sf"/>
</dbReference>
<evidence type="ECO:0000313" key="1">
    <source>
        <dbReference type="EMBL" id="RBP46005.1"/>
    </source>
</evidence>
<sequence length="465" mass="51254">MQTETKSPDLTKAASLLEQAEQLHGQGSPAACRESIARADEGLKALGITSKNEFGPAPLLAGRILLCRGNAQRDLRTPEGRTEALASYEHGLAAVATVAMPEDATPFDHQLAANIMTNKGIALLQSDDATTLREAVTWFEKSAAYRRTLPRDMHSVRWGLAAACMNRGDALTRLGQPEDLQEAIRSYDEAVQCLEELAGFDHPPFIVRYAVAYMNRGHALMAQNSPEGVAEAIKSFASATAMMELHTQKDSMEYHGTMGCAMMCHAAALMEQGREQAGQVAEEARKAIAHVQHFEKEDLLSTEVSIKARHLLCRALATMLDRTPPDAPEVDEWITEVTDTVDEGMALERLWEQRGLEGFRLMAVELFRFGVRVFFIRQPHFLAEFILECLDPEQSPGAPVTSEEMHHLAGSVIWDAALNIEQRARGASVQERASLVEIVSDLHAADKRLQELREQYLGSSDPVVV</sequence>
<dbReference type="Proteomes" id="UP000253426">
    <property type="component" value="Unassembled WGS sequence"/>
</dbReference>
<dbReference type="SUPFAM" id="SSF48452">
    <property type="entry name" value="TPR-like"/>
    <property type="match status" value="1"/>
</dbReference>
<accession>A0A366HQS2</accession>